<dbReference type="InterPro" id="IPR013324">
    <property type="entry name" value="RNA_pol_sigma_r3/r4-like"/>
</dbReference>
<dbReference type="NCBIfam" id="TIGR02937">
    <property type="entry name" value="sigma70-ECF"/>
    <property type="match status" value="1"/>
</dbReference>
<keyword evidence="3" id="KW-0731">Sigma factor</keyword>
<comment type="similarity">
    <text evidence="1">Belongs to the sigma-70 factor family. ECF subfamily.</text>
</comment>
<evidence type="ECO:0000313" key="8">
    <source>
        <dbReference type="EMBL" id="SDD78563.1"/>
    </source>
</evidence>
<protein>
    <submittedName>
        <fullName evidence="8">RNA polymerase sigma-70 factor, ECF subfamily</fullName>
    </submittedName>
</protein>
<evidence type="ECO:0000313" key="9">
    <source>
        <dbReference type="Proteomes" id="UP000198757"/>
    </source>
</evidence>
<evidence type="ECO:0000256" key="3">
    <source>
        <dbReference type="ARBA" id="ARBA00023082"/>
    </source>
</evidence>
<dbReference type="PANTHER" id="PTHR43133">
    <property type="entry name" value="RNA POLYMERASE ECF-TYPE SIGMA FACTO"/>
    <property type="match status" value="1"/>
</dbReference>
<dbReference type="GO" id="GO:0006352">
    <property type="term" value="P:DNA-templated transcription initiation"/>
    <property type="evidence" value="ECO:0007669"/>
    <property type="project" value="InterPro"/>
</dbReference>
<sequence length="183" mass="21332">MLQLPKDLEDQELMKLCRQGKADCFSELYRRYKKAVFNTILRLVDNFAEAEDLLQEVFITLYQEIMKDRQIEHFGGFSRRVAANRAISFLRKQKYTLVFEDSHENIVEEEAEDEGLFEMRVEEVKKAISSLPEGFRTIVNLYVMDGLPQEEIAGLLGISHATVRTQYHRAKKKILSLLQKEAV</sequence>
<keyword evidence="4" id="KW-0238">DNA-binding</keyword>
<dbReference type="InterPro" id="IPR007627">
    <property type="entry name" value="RNA_pol_sigma70_r2"/>
</dbReference>
<dbReference type="EMBL" id="FMZO01000013">
    <property type="protein sequence ID" value="SDD78563.1"/>
    <property type="molecule type" value="Genomic_DNA"/>
</dbReference>
<dbReference type="SUPFAM" id="SSF88659">
    <property type="entry name" value="Sigma3 and sigma4 domains of RNA polymerase sigma factors"/>
    <property type="match status" value="1"/>
</dbReference>
<evidence type="ECO:0000259" key="7">
    <source>
        <dbReference type="Pfam" id="PF08281"/>
    </source>
</evidence>
<dbReference type="InterPro" id="IPR036388">
    <property type="entry name" value="WH-like_DNA-bd_sf"/>
</dbReference>
<keyword evidence="9" id="KW-1185">Reference proteome</keyword>
<gene>
    <name evidence="8" type="ORF">SAMN04487894_113106</name>
</gene>
<dbReference type="GO" id="GO:0016987">
    <property type="term" value="F:sigma factor activity"/>
    <property type="evidence" value="ECO:0007669"/>
    <property type="project" value="UniProtKB-KW"/>
</dbReference>
<dbReference type="InterPro" id="IPR013249">
    <property type="entry name" value="RNA_pol_sigma70_r4_t2"/>
</dbReference>
<evidence type="ECO:0000256" key="1">
    <source>
        <dbReference type="ARBA" id="ARBA00010641"/>
    </source>
</evidence>
<dbReference type="Proteomes" id="UP000198757">
    <property type="component" value="Unassembled WGS sequence"/>
</dbReference>
<name>A0A1G6XLC8_NIADE</name>
<accession>A0A1G6XLC8</accession>
<dbReference type="GO" id="GO:0003677">
    <property type="term" value="F:DNA binding"/>
    <property type="evidence" value="ECO:0007669"/>
    <property type="project" value="UniProtKB-KW"/>
</dbReference>
<dbReference type="InterPro" id="IPR014284">
    <property type="entry name" value="RNA_pol_sigma-70_dom"/>
</dbReference>
<dbReference type="Gene3D" id="1.10.10.10">
    <property type="entry name" value="Winged helix-like DNA-binding domain superfamily/Winged helix DNA-binding domain"/>
    <property type="match status" value="1"/>
</dbReference>
<dbReference type="InterPro" id="IPR013325">
    <property type="entry name" value="RNA_pol_sigma_r2"/>
</dbReference>
<dbReference type="PANTHER" id="PTHR43133:SF8">
    <property type="entry name" value="RNA POLYMERASE SIGMA FACTOR HI_1459-RELATED"/>
    <property type="match status" value="1"/>
</dbReference>
<feature type="domain" description="RNA polymerase sigma-70 region 2" evidence="6">
    <location>
        <begin position="28"/>
        <end position="94"/>
    </location>
</feature>
<organism evidence="8 9">
    <name type="scientific">Niabella drilacis (strain DSM 25811 / CCM 8410 / CCUG 62505 / LMG 26954 / E90)</name>
    <dbReference type="NCBI Taxonomy" id="1285928"/>
    <lineage>
        <taxon>Bacteria</taxon>
        <taxon>Pseudomonadati</taxon>
        <taxon>Bacteroidota</taxon>
        <taxon>Chitinophagia</taxon>
        <taxon>Chitinophagales</taxon>
        <taxon>Chitinophagaceae</taxon>
        <taxon>Niabella</taxon>
    </lineage>
</organism>
<dbReference type="Pfam" id="PF04542">
    <property type="entry name" value="Sigma70_r2"/>
    <property type="match status" value="1"/>
</dbReference>
<dbReference type="AlphaFoldDB" id="A0A1G6XLC8"/>
<keyword evidence="2" id="KW-0805">Transcription regulation</keyword>
<evidence type="ECO:0000256" key="2">
    <source>
        <dbReference type="ARBA" id="ARBA00023015"/>
    </source>
</evidence>
<reference evidence="9" key="1">
    <citation type="submission" date="2016-10" db="EMBL/GenBank/DDBJ databases">
        <authorList>
            <person name="Varghese N."/>
            <person name="Submissions S."/>
        </authorList>
    </citation>
    <scope>NUCLEOTIDE SEQUENCE [LARGE SCALE GENOMIC DNA]</scope>
    <source>
        <strain evidence="9">DSM 25811 / CCM 8410 / LMG 26954 / E90</strain>
    </source>
</reference>
<dbReference type="OrthoDB" id="1056775at2"/>
<dbReference type="RefSeq" id="WP_143019859.1">
    <property type="nucleotide sequence ID" value="NZ_FMZO01000013.1"/>
</dbReference>
<evidence type="ECO:0000256" key="5">
    <source>
        <dbReference type="ARBA" id="ARBA00023163"/>
    </source>
</evidence>
<dbReference type="Pfam" id="PF08281">
    <property type="entry name" value="Sigma70_r4_2"/>
    <property type="match status" value="1"/>
</dbReference>
<proteinExistence type="inferred from homology"/>
<evidence type="ECO:0000259" key="6">
    <source>
        <dbReference type="Pfam" id="PF04542"/>
    </source>
</evidence>
<dbReference type="InterPro" id="IPR039425">
    <property type="entry name" value="RNA_pol_sigma-70-like"/>
</dbReference>
<feature type="domain" description="RNA polymerase sigma factor 70 region 4 type 2" evidence="7">
    <location>
        <begin position="123"/>
        <end position="174"/>
    </location>
</feature>
<evidence type="ECO:0000256" key="4">
    <source>
        <dbReference type="ARBA" id="ARBA00023125"/>
    </source>
</evidence>
<dbReference type="SUPFAM" id="SSF88946">
    <property type="entry name" value="Sigma2 domain of RNA polymerase sigma factors"/>
    <property type="match status" value="1"/>
</dbReference>
<keyword evidence="5" id="KW-0804">Transcription</keyword>
<dbReference type="CDD" id="cd06171">
    <property type="entry name" value="Sigma70_r4"/>
    <property type="match status" value="1"/>
</dbReference>
<dbReference type="STRING" id="1285928.SAMN04487894_113106"/>
<dbReference type="Gene3D" id="1.10.1740.10">
    <property type="match status" value="1"/>
</dbReference>